<organism evidence="10 11">
    <name type="scientific">Hymenobacter gelipurpurascens</name>
    <dbReference type="NCBI Taxonomy" id="89968"/>
    <lineage>
        <taxon>Bacteria</taxon>
        <taxon>Pseudomonadati</taxon>
        <taxon>Bacteroidota</taxon>
        <taxon>Cytophagia</taxon>
        <taxon>Cytophagales</taxon>
        <taxon>Hymenobacteraceae</taxon>
        <taxon>Hymenobacter</taxon>
    </lineage>
</organism>
<reference evidence="11" key="1">
    <citation type="submission" date="2017-06" db="EMBL/GenBank/DDBJ databases">
        <authorList>
            <person name="Varghese N."/>
            <person name="Submissions S."/>
        </authorList>
    </citation>
    <scope>NUCLEOTIDE SEQUENCE [LARGE SCALE GENOMIC DNA]</scope>
    <source>
        <strain evidence="11">DSM 11116</strain>
    </source>
</reference>
<dbReference type="SMART" id="SM00862">
    <property type="entry name" value="Trans_reg_C"/>
    <property type="match status" value="1"/>
</dbReference>
<dbReference type="PROSITE" id="PS51755">
    <property type="entry name" value="OMPR_PHOB"/>
    <property type="match status" value="1"/>
</dbReference>
<evidence type="ECO:0000256" key="4">
    <source>
        <dbReference type="ARBA" id="ARBA00023125"/>
    </source>
</evidence>
<feature type="DNA-binding region" description="OmpR/PhoB-type" evidence="7">
    <location>
        <begin position="174"/>
        <end position="274"/>
    </location>
</feature>
<dbReference type="EMBL" id="FYEW01000002">
    <property type="protein sequence ID" value="SNC75082.1"/>
    <property type="molecule type" value="Genomic_DNA"/>
</dbReference>
<dbReference type="GO" id="GO:0032993">
    <property type="term" value="C:protein-DNA complex"/>
    <property type="evidence" value="ECO:0007669"/>
    <property type="project" value="TreeGrafter"/>
</dbReference>
<evidence type="ECO:0000256" key="3">
    <source>
        <dbReference type="ARBA" id="ARBA00023015"/>
    </source>
</evidence>
<evidence type="ECO:0000256" key="5">
    <source>
        <dbReference type="ARBA" id="ARBA00023163"/>
    </source>
</evidence>
<keyword evidence="5" id="KW-0804">Transcription</keyword>
<dbReference type="InterPro" id="IPR011006">
    <property type="entry name" value="CheY-like_superfamily"/>
</dbReference>
<dbReference type="Pfam" id="PF00072">
    <property type="entry name" value="Response_reg"/>
    <property type="match status" value="1"/>
</dbReference>
<keyword evidence="1 6" id="KW-0597">Phosphoprotein</keyword>
<evidence type="ECO:0000256" key="7">
    <source>
        <dbReference type="PROSITE-ProRule" id="PRU01091"/>
    </source>
</evidence>
<dbReference type="InterPro" id="IPR001867">
    <property type="entry name" value="OmpR/PhoB-type_DNA-bd"/>
</dbReference>
<evidence type="ECO:0000256" key="2">
    <source>
        <dbReference type="ARBA" id="ARBA00023012"/>
    </source>
</evidence>
<dbReference type="Gene3D" id="6.10.250.690">
    <property type="match status" value="1"/>
</dbReference>
<feature type="modified residue" description="4-aspartylphosphate" evidence="6">
    <location>
        <position position="101"/>
    </location>
</feature>
<evidence type="ECO:0000313" key="11">
    <source>
        <dbReference type="Proteomes" id="UP000198131"/>
    </source>
</evidence>
<feature type="domain" description="OmpR/PhoB-type" evidence="9">
    <location>
        <begin position="174"/>
        <end position="274"/>
    </location>
</feature>
<dbReference type="GO" id="GO:0006355">
    <property type="term" value="P:regulation of DNA-templated transcription"/>
    <property type="evidence" value="ECO:0007669"/>
    <property type="project" value="InterPro"/>
</dbReference>
<evidence type="ECO:0000256" key="1">
    <source>
        <dbReference type="ARBA" id="ARBA00022553"/>
    </source>
</evidence>
<dbReference type="InterPro" id="IPR001789">
    <property type="entry name" value="Sig_transdc_resp-reg_receiver"/>
</dbReference>
<keyword evidence="4 7" id="KW-0238">DNA-binding</keyword>
<keyword evidence="3" id="KW-0805">Transcription regulation</keyword>
<proteinExistence type="predicted"/>
<dbReference type="PANTHER" id="PTHR48111">
    <property type="entry name" value="REGULATOR OF RPOS"/>
    <property type="match status" value="1"/>
</dbReference>
<dbReference type="AlphaFoldDB" id="A0A212U9W0"/>
<protein>
    <submittedName>
        <fullName evidence="10">DNA-binding response regulator, OmpR family, contains REC and winged-helix (WHTH) domain</fullName>
    </submittedName>
</protein>
<evidence type="ECO:0000256" key="6">
    <source>
        <dbReference type="PROSITE-ProRule" id="PRU00169"/>
    </source>
</evidence>
<gene>
    <name evidence="10" type="ORF">SAMN06265337_2695</name>
</gene>
<keyword evidence="2" id="KW-0902">Two-component regulatory system</keyword>
<dbReference type="GO" id="GO:0000976">
    <property type="term" value="F:transcription cis-regulatory region binding"/>
    <property type="evidence" value="ECO:0007669"/>
    <property type="project" value="TreeGrafter"/>
</dbReference>
<dbReference type="SMART" id="SM00448">
    <property type="entry name" value="REC"/>
    <property type="match status" value="1"/>
</dbReference>
<dbReference type="Gene3D" id="3.40.50.2300">
    <property type="match status" value="1"/>
</dbReference>
<sequence>MSGTKKVGNSEEILKLARLLWPVAPDYLQILPPICRQLRYCYLLALTFPSVKVLIVEDEAPLRNTLLEYLRHDGYVCETAENYQQAHERIKLYQYDCVLVDLTLPDGSGLDLVRTLKADSSAAGVLIISARGSLDDKVQGLELGADDYLQKPFHLAELNARLRSILRRRQFQGQRHLAFRDLTVFPDQALVLVKEQPVTLTRKEYELLLFLLANPNRLLTKEAIAEHLWGDAADAADSFDFIYTHLKNLRKKLQELGADNYIRTVYGLGYKLETE</sequence>
<dbReference type="Pfam" id="PF00486">
    <property type="entry name" value="Trans_reg_C"/>
    <property type="match status" value="1"/>
</dbReference>
<dbReference type="PROSITE" id="PS50110">
    <property type="entry name" value="RESPONSE_REGULATORY"/>
    <property type="match status" value="1"/>
</dbReference>
<feature type="domain" description="Response regulatory" evidence="8">
    <location>
        <begin position="52"/>
        <end position="166"/>
    </location>
</feature>
<name>A0A212U9W0_9BACT</name>
<dbReference type="GO" id="GO:0005829">
    <property type="term" value="C:cytosol"/>
    <property type="evidence" value="ECO:0007669"/>
    <property type="project" value="TreeGrafter"/>
</dbReference>
<dbReference type="InterPro" id="IPR036388">
    <property type="entry name" value="WH-like_DNA-bd_sf"/>
</dbReference>
<dbReference type="PANTHER" id="PTHR48111:SF22">
    <property type="entry name" value="REGULATOR OF RPOS"/>
    <property type="match status" value="1"/>
</dbReference>
<evidence type="ECO:0000259" key="8">
    <source>
        <dbReference type="PROSITE" id="PS50110"/>
    </source>
</evidence>
<dbReference type="Proteomes" id="UP000198131">
    <property type="component" value="Unassembled WGS sequence"/>
</dbReference>
<dbReference type="InterPro" id="IPR039420">
    <property type="entry name" value="WalR-like"/>
</dbReference>
<dbReference type="Gene3D" id="1.10.10.10">
    <property type="entry name" value="Winged helix-like DNA-binding domain superfamily/Winged helix DNA-binding domain"/>
    <property type="match status" value="1"/>
</dbReference>
<keyword evidence="11" id="KW-1185">Reference proteome</keyword>
<dbReference type="SUPFAM" id="SSF52172">
    <property type="entry name" value="CheY-like"/>
    <property type="match status" value="1"/>
</dbReference>
<evidence type="ECO:0000259" key="9">
    <source>
        <dbReference type="PROSITE" id="PS51755"/>
    </source>
</evidence>
<accession>A0A212U9W0</accession>
<dbReference type="CDD" id="cd00383">
    <property type="entry name" value="trans_reg_C"/>
    <property type="match status" value="1"/>
</dbReference>
<evidence type="ECO:0000313" key="10">
    <source>
        <dbReference type="EMBL" id="SNC75082.1"/>
    </source>
</evidence>
<dbReference type="GO" id="GO:0000156">
    <property type="term" value="F:phosphorelay response regulator activity"/>
    <property type="evidence" value="ECO:0007669"/>
    <property type="project" value="TreeGrafter"/>
</dbReference>